<dbReference type="NCBIfam" id="NF004127">
    <property type="entry name" value="PRK05617.1"/>
    <property type="match status" value="1"/>
</dbReference>
<dbReference type="Proteomes" id="UP000267821">
    <property type="component" value="Unassembled WGS sequence"/>
</dbReference>
<evidence type="ECO:0000256" key="4">
    <source>
        <dbReference type="ARBA" id="ARBA00022801"/>
    </source>
</evidence>
<keyword evidence="4 8" id="KW-0378">Hydrolase</keyword>
<gene>
    <name evidence="8" type="ORF">L211DRAFT_832520</name>
</gene>
<dbReference type="OrthoDB" id="1737613at2759"/>
<dbReference type="EMBL" id="ML121527">
    <property type="protein sequence ID" value="RPB29817.1"/>
    <property type="molecule type" value="Genomic_DNA"/>
</dbReference>
<dbReference type="Gene3D" id="3.90.226.10">
    <property type="entry name" value="2-enoyl-CoA Hydratase, Chain A, domain 1"/>
    <property type="match status" value="1"/>
</dbReference>
<evidence type="ECO:0000256" key="6">
    <source>
        <dbReference type="ARBA" id="ARBA00031181"/>
    </source>
</evidence>
<keyword evidence="5" id="KW-0496">Mitochondrion</keyword>
<accession>A0A3N4M490</accession>
<evidence type="ECO:0000256" key="1">
    <source>
        <dbReference type="ARBA" id="ARBA00001709"/>
    </source>
</evidence>
<proteinExistence type="predicted"/>
<evidence type="ECO:0000259" key="7">
    <source>
        <dbReference type="Pfam" id="PF16113"/>
    </source>
</evidence>
<name>A0A3N4M490_9PEZI</name>
<dbReference type="FunFam" id="3.90.226.10:FF:000026">
    <property type="entry name" value="3-hydroxyisobutyryl-CoA hydrolase, mitochondrial"/>
    <property type="match status" value="1"/>
</dbReference>
<dbReference type="CDD" id="cd06558">
    <property type="entry name" value="crotonase-like"/>
    <property type="match status" value="1"/>
</dbReference>
<dbReference type="InterPro" id="IPR032259">
    <property type="entry name" value="HIBYL-CoA-H"/>
</dbReference>
<evidence type="ECO:0000313" key="9">
    <source>
        <dbReference type="Proteomes" id="UP000267821"/>
    </source>
</evidence>
<dbReference type="FunCoup" id="A0A3N4M490">
    <property type="interactions" value="689"/>
</dbReference>
<organism evidence="8 9">
    <name type="scientific">Terfezia boudieri ATCC MYA-4762</name>
    <dbReference type="NCBI Taxonomy" id="1051890"/>
    <lineage>
        <taxon>Eukaryota</taxon>
        <taxon>Fungi</taxon>
        <taxon>Dikarya</taxon>
        <taxon>Ascomycota</taxon>
        <taxon>Pezizomycotina</taxon>
        <taxon>Pezizomycetes</taxon>
        <taxon>Pezizales</taxon>
        <taxon>Pezizaceae</taxon>
        <taxon>Terfezia</taxon>
    </lineage>
</organism>
<dbReference type="Pfam" id="PF16113">
    <property type="entry name" value="ECH_2"/>
    <property type="match status" value="1"/>
</dbReference>
<dbReference type="AlphaFoldDB" id="A0A3N4M490"/>
<evidence type="ECO:0000256" key="5">
    <source>
        <dbReference type="ARBA" id="ARBA00023128"/>
    </source>
</evidence>
<evidence type="ECO:0000256" key="3">
    <source>
        <dbReference type="ARBA" id="ARBA00011915"/>
    </source>
</evidence>
<dbReference type="InterPro" id="IPR018376">
    <property type="entry name" value="Enoyl-CoA_hyd/isom_CS"/>
</dbReference>
<comment type="subcellular location">
    <subcellularLocation>
        <location evidence="2">Mitochondrion</location>
    </subcellularLocation>
</comment>
<dbReference type="InParanoid" id="A0A3N4M490"/>
<sequence>MATKAEKAVTPLQDQVLFHTNYGVRAIELNRPEKFNALSGDMAARILERLREYEKSQLANIIIIKGSGDKAFCAGGDIDALAQQNFPTGNLDQPSEAGMRKSAEYFKTEYTLDHLIATYSKPYVAFMDGATMGGGVGLSLHAPFRIATERTVFAMPESKIGFFTDVGGSFFLPRLDGQLGTYLALTGETLMGVDTLYAGIATHYIHSTTLPSLEQRLSELQFPDSSTLEEKYEVVDSTIEEFSTGLPSLAPTLPSPHRVLIDQCFAPPTLSGILTALSMHTSTSRFIRKTQNDILTRCPLSVVATLTLLRAGKDLGITTAFQHEAVVASRFMRSKEFYIGVKNLLWDKRKEMPKWPGPSITELAGNPTMAKKLLREYVDVRPGVDERLALDRGTDYTRYPHWWVGLPSEEEIRKKVEEDGRMGRKWGREDVVAWFVEARRGKVGVKGKVEEVLERKTVEENGGVRWVHEVDRFA</sequence>
<evidence type="ECO:0000256" key="2">
    <source>
        <dbReference type="ARBA" id="ARBA00004173"/>
    </source>
</evidence>
<keyword evidence="9" id="KW-1185">Reference proteome</keyword>
<dbReference type="EC" id="3.1.2.4" evidence="3"/>
<dbReference type="GO" id="GO:0003860">
    <property type="term" value="F:3-hydroxyisobutyryl-CoA hydrolase activity"/>
    <property type="evidence" value="ECO:0007669"/>
    <property type="project" value="UniProtKB-EC"/>
</dbReference>
<dbReference type="PROSITE" id="PS00166">
    <property type="entry name" value="ENOYL_COA_HYDRATASE"/>
    <property type="match status" value="1"/>
</dbReference>
<dbReference type="InterPro" id="IPR045004">
    <property type="entry name" value="ECH_dom"/>
</dbReference>
<dbReference type="STRING" id="1051890.A0A3N4M490"/>
<protein>
    <recommendedName>
        <fullName evidence="3">3-hydroxyisobutyryl-CoA hydrolase</fullName>
        <ecNumber evidence="3">3.1.2.4</ecNumber>
    </recommendedName>
    <alternativeName>
        <fullName evidence="6">3-hydroxyisobutyryl-coenzyme A hydrolase</fullName>
    </alternativeName>
</protein>
<feature type="domain" description="Enoyl-CoA hydratase/isomerase" evidence="7">
    <location>
        <begin position="24"/>
        <end position="363"/>
    </location>
</feature>
<dbReference type="PANTHER" id="PTHR43176:SF3">
    <property type="entry name" value="3-HYDROXYISOBUTYRYL-COA HYDROLASE, MITOCHONDRIAL"/>
    <property type="match status" value="1"/>
</dbReference>
<comment type="catalytic activity">
    <reaction evidence="1">
        <text>3-hydroxy-2-methylpropanoyl-CoA + H2O = 3-hydroxy-2-methylpropanoate + CoA + H(+)</text>
        <dbReference type="Rhea" id="RHEA:20888"/>
        <dbReference type="ChEBI" id="CHEBI:11805"/>
        <dbReference type="ChEBI" id="CHEBI:15377"/>
        <dbReference type="ChEBI" id="CHEBI:15378"/>
        <dbReference type="ChEBI" id="CHEBI:57287"/>
        <dbReference type="ChEBI" id="CHEBI:57340"/>
        <dbReference type="EC" id="3.1.2.4"/>
    </reaction>
</comment>
<dbReference type="SUPFAM" id="SSF52096">
    <property type="entry name" value="ClpP/crotonase"/>
    <property type="match status" value="1"/>
</dbReference>
<dbReference type="PANTHER" id="PTHR43176">
    <property type="entry name" value="3-HYDROXYISOBUTYRYL-COA HYDROLASE-RELATED"/>
    <property type="match status" value="1"/>
</dbReference>
<evidence type="ECO:0000313" key="8">
    <source>
        <dbReference type="EMBL" id="RPB29817.1"/>
    </source>
</evidence>
<dbReference type="GO" id="GO:0006574">
    <property type="term" value="P:L-valine catabolic process"/>
    <property type="evidence" value="ECO:0007669"/>
    <property type="project" value="TreeGrafter"/>
</dbReference>
<dbReference type="InterPro" id="IPR029045">
    <property type="entry name" value="ClpP/crotonase-like_dom_sf"/>
</dbReference>
<reference evidence="8 9" key="1">
    <citation type="journal article" date="2018" name="Nat. Ecol. Evol.">
        <title>Pezizomycetes genomes reveal the molecular basis of ectomycorrhizal truffle lifestyle.</title>
        <authorList>
            <person name="Murat C."/>
            <person name="Payen T."/>
            <person name="Noel B."/>
            <person name="Kuo A."/>
            <person name="Morin E."/>
            <person name="Chen J."/>
            <person name="Kohler A."/>
            <person name="Krizsan K."/>
            <person name="Balestrini R."/>
            <person name="Da Silva C."/>
            <person name="Montanini B."/>
            <person name="Hainaut M."/>
            <person name="Levati E."/>
            <person name="Barry K.W."/>
            <person name="Belfiori B."/>
            <person name="Cichocki N."/>
            <person name="Clum A."/>
            <person name="Dockter R.B."/>
            <person name="Fauchery L."/>
            <person name="Guy J."/>
            <person name="Iotti M."/>
            <person name="Le Tacon F."/>
            <person name="Lindquist E.A."/>
            <person name="Lipzen A."/>
            <person name="Malagnac F."/>
            <person name="Mello A."/>
            <person name="Molinier V."/>
            <person name="Miyauchi S."/>
            <person name="Poulain J."/>
            <person name="Riccioni C."/>
            <person name="Rubini A."/>
            <person name="Sitrit Y."/>
            <person name="Splivallo R."/>
            <person name="Traeger S."/>
            <person name="Wang M."/>
            <person name="Zifcakova L."/>
            <person name="Wipf D."/>
            <person name="Zambonelli A."/>
            <person name="Paolocci F."/>
            <person name="Nowrousian M."/>
            <person name="Ottonello S."/>
            <person name="Baldrian P."/>
            <person name="Spatafora J.W."/>
            <person name="Henrissat B."/>
            <person name="Nagy L.G."/>
            <person name="Aury J.M."/>
            <person name="Wincker P."/>
            <person name="Grigoriev I.V."/>
            <person name="Bonfante P."/>
            <person name="Martin F.M."/>
        </authorList>
    </citation>
    <scope>NUCLEOTIDE SEQUENCE [LARGE SCALE GENOMIC DNA]</scope>
    <source>
        <strain evidence="8 9">ATCC MYA-4762</strain>
    </source>
</reference>
<dbReference type="GO" id="GO:0005739">
    <property type="term" value="C:mitochondrion"/>
    <property type="evidence" value="ECO:0007669"/>
    <property type="project" value="UniProtKB-SubCell"/>
</dbReference>